<name>A0A0P1KWX1_9SACH</name>
<organism evidence="15 16">
    <name type="scientific">Lachancea quebecensis</name>
    <dbReference type="NCBI Taxonomy" id="1654605"/>
    <lineage>
        <taxon>Eukaryota</taxon>
        <taxon>Fungi</taxon>
        <taxon>Dikarya</taxon>
        <taxon>Ascomycota</taxon>
        <taxon>Saccharomycotina</taxon>
        <taxon>Saccharomycetes</taxon>
        <taxon>Saccharomycetales</taxon>
        <taxon>Saccharomycetaceae</taxon>
        <taxon>Lachancea</taxon>
    </lineage>
</organism>
<keyword evidence="6" id="KW-0547">Nucleotide-binding</keyword>
<dbReference type="InterPro" id="IPR035699">
    <property type="entry name" value="AAA_6"/>
</dbReference>
<keyword evidence="16" id="KW-1185">Reference proteome</keyword>
<dbReference type="InterPro" id="IPR041466">
    <property type="entry name" value="Dynein_AAA5_ext"/>
</dbReference>
<dbReference type="Gene3D" id="1.20.920.20">
    <property type="match status" value="1"/>
</dbReference>
<dbReference type="InterPro" id="IPR026983">
    <property type="entry name" value="DHC"/>
</dbReference>
<evidence type="ECO:0000313" key="16">
    <source>
        <dbReference type="Proteomes" id="UP000236544"/>
    </source>
</evidence>
<feature type="domain" description="AAA+ ATPase" evidence="14">
    <location>
        <begin position="1802"/>
        <end position="1971"/>
    </location>
</feature>
<keyword evidence="5" id="KW-0493">Microtubule</keyword>
<evidence type="ECO:0000256" key="10">
    <source>
        <dbReference type="ARBA" id="ARBA00023175"/>
    </source>
</evidence>
<comment type="subcellular location">
    <subcellularLocation>
        <location evidence="1">Cytoplasm</location>
        <location evidence="1">Cytoskeleton</location>
    </subcellularLocation>
</comment>
<keyword evidence="11" id="KW-0206">Cytoskeleton</keyword>
<dbReference type="Gene3D" id="1.20.58.1120">
    <property type="match status" value="1"/>
</dbReference>
<evidence type="ECO:0000256" key="4">
    <source>
        <dbReference type="ARBA" id="ARBA00022490"/>
    </source>
</evidence>
<dbReference type="GO" id="GO:0005874">
    <property type="term" value="C:microtubule"/>
    <property type="evidence" value="ECO:0007669"/>
    <property type="project" value="UniProtKB-KW"/>
</dbReference>
<dbReference type="Pfam" id="PF17852">
    <property type="entry name" value="Dynein_AAA_lid"/>
    <property type="match status" value="1"/>
</dbReference>
<evidence type="ECO:0000256" key="5">
    <source>
        <dbReference type="ARBA" id="ARBA00022701"/>
    </source>
</evidence>
<dbReference type="PANTHER" id="PTHR45703:SF36">
    <property type="entry name" value="DYNEIN HEAVY CHAIN, CYTOPLASMIC"/>
    <property type="match status" value="1"/>
</dbReference>
<comment type="subunit">
    <text evidence="2">Consists of at least two heavy chains and a number of intermediate and light chains.</text>
</comment>
<keyword evidence="8" id="KW-0243">Dynein</keyword>
<dbReference type="GO" id="GO:0030286">
    <property type="term" value="C:dynein complex"/>
    <property type="evidence" value="ECO:0007669"/>
    <property type="project" value="UniProtKB-KW"/>
</dbReference>
<dbReference type="InterPro" id="IPR035706">
    <property type="entry name" value="AAA_9"/>
</dbReference>
<evidence type="ECO:0000256" key="13">
    <source>
        <dbReference type="SAM" id="Coils"/>
    </source>
</evidence>
<feature type="domain" description="AAA+ ATPase" evidence="14">
    <location>
        <begin position="2426"/>
        <end position="2576"/>
    </location>
</feature>
<dbReference type="Pfam" id="PF12777">
    <property type="entry name" value="MT"/>
    <property type="match status" value="1"/>
</dbReference>
<dbReference type="Gene3D" id="3.40.50.300">
    <property type="entry name" value="P-loop containing nucleotide triphosphate hydrolases"/>
    <property type="match status" value="5"/>
</dbReference>
<dbReference type="EMBL" id="LN890534">
    <property type="protein sequence ID" value="CUS24649.1"/>
    <property type="molecule type" value="Genomic_DNA"/>
</dbReference>
<dbReference type="Pfam" id="PF08393">
    <property type="entry name" value="DHC_N2"/>
    <property type="match status" value="1"/>
</dbReference>
<evidence type="ECO:0000256" key="3">
    <source>
        <dbReference type="ARBA" id="ARBA00022197"/>
    </source>
</evidence>
<dbReference type="SMART" id="SM00382">
    <property type="entry name" value="AAA"/>
    <property type="match status" value="3"/>
</dbReference>
<dbReference type="Gene3D" id="1.10.287.2620">
    <property type="match status" value="1"/>
</dbReference>
<evidence type="ECO:0000259" key="14">
    <source>
        <dbReference type="SMART" id="SM00382"/>
    </source>
</evidence>
<dbReference type="Pfam" id="PF22597">
    <property type="entry name" value="DYN_lid"/>
    <property type="match status" value="1"/>
</dbReference>
<dbReference type="GO" id="GO:0008569">
    <property type="term" value="F:minus-end-directed microtubule motor activity"/>
    <property type="evidence" value="ECO:0007669"/>
    <property type="project" value="InterPro"/>
</dbReference>
<dbReference type="Gene3D" id="1.10.472.130">
    <property type="match status" value="1"/>
</dbReference>
<dbReference type="InterPro" id="IPR003593">
    <property type="entry name" value="AAA+_ATPase"/>
</dbReference>
<dbReference type="Pfam" id="PF12774">
    <property type="entry name" value="AAA_6"/>
    <property type="match status" value="1"/>
</dbReference>
<dbReference type="InterPro" id="IPR042228">
    <property type="entry name" value="Dynein_linker_3"/>
</dbReference>
<dbReference type="Pfam" id="PF18198">
    <property type="entry name" value="AAA_lid_11"/>
    <property type="match status" value="1"/>
</dbReference>
<dbReference type="InterPro" id="IPR024743">
    <property type="entry name" value="Dynein_HC_stalk"/>
</dbReference>
<dbReference type="CDD" id="cd00009">
    <property type="entry name" value="AAA"/>
    <property type="match status" value="1"/>
</dbReference>
<dbReference type="FunFam" id="3.40.50.300:FF:000071">
    <property type="entry name" value="Cytoplasmic dynein heavy chain 1"/>
    <property type="match status" value="1"/>
</dbReference>
<dbReference type="PANTHER" id="PTHR45703">
    <property type="entry name" value="DYNEIN HEAVY CHAIN"/>
    <property type="match status" value="1"/>
</dbReference>
<dbReference type="Proteomes" id="UP000236544">
    <property type="component" value="Unassembled WGS sequence"/>
</dbReference>
<feature type="domain" description="AAA+ ATPase" evidence="14">
    <location>
        <begin position="2768"/>
        <end position="2883"/>
    </location>
</feature>
<dbReference type="InterPro" id="IPR054354">
    <property type="entry name" value="DYNC2H1-like_lid"/>
</dbReference>
<keyword evidence="10" id="KW-0505">Motor protein</keyword>
<dbReference type="GO" id="GO:0005524">
    <property type="term" value="F:ATP binding"/>
    <property type="evidence" value="ECO:0007669"/>
    <property type="project" value="UniProtKB-KW"/>
</dbReference>
<dbReference type="Gene3D" id="1.20.140.100">
    <property type="entry name" value="Dynein heavy chain, N-terminal domain 2"/>
    <property type="match status" value="1"/>
</dbReference>
<dbReference type="Gene3D" id="1.10.8.710">
    <property type="match status" value="1"/>
</dbReference>
<dbReference type="OrthoDB" id="447173at2759"/>
<dbReference type="InterPro" id="IPR043157">
    <property type="entry name" value="Dynein_AAA1S"/>
</dbReference>
<dbReference type="InterPro" id="IPR042222">
    <property type="entry name" value="Dynein_2_N"/>
</dbReference>
<dbReference type="Gene3D" id="1.20.920.60">
    <property type="match status" value="1"/>
</dbReference>
<accession>A0A0P1KWX1</accession>
<dbReference type="InterPro" id="IPR024317">
    <property type="entry name" value="Dynein_heavy_chain_D4_dom"/>
</dbReference>
<dbReference type="FunFam" id="3.40.50.300:FF:002357">
    <property type="entry name" value="Glutathione S-transferase class-mu 26 kDa isozyme"/>
    <property type="match status" value="1"/>
</dbReference>
<evidence type="ECO:0000313" key="15">
    <source>
        <dbReference type="EMBL" id="CUS24649.1"/>
    </source>
</evidence>
<dbReference type="Pfam" id="PF12780">
    <property type="entry name" value="AAA_8"/>
    <property type="match status" value="1"/>
</dbReference>
<evidence type="ECO:0000256" key="6">
    <source>
        <dbReference type="ARBA" id="ARBA00022741"/>
    </source>
</evidence>
<reference evidence="16" key="1">
    <citation type="submission" date="2015-10" db="EMBL/GenBank/DDBJ databases">
        <authorList>
            <person name="Devillers H."/>
        </authorList>
    </citation>
    <scope>NUCLEOTIDE SEQUENCE [LARGE SCALE GENOMIC DNA]</scope>
</reference>
<feature type="coiled-coil region" evidence="13">
    <location>
        <begin position="3037"/>
        <end position="3064"/>
    </location>
</feature>
<dbReference type="InterPro" id="IPR004273">
    <property type="entry name" value="Dynein_heavy_D6_P-loop"/>
</dbReference>
<dbReference type="GO" id="GO:0045505">
    <property type="term" value="F:dynein intermediate chain binding"/>
    <property type="evidence" value="ECO:0007669"/>
    <property type="project" value="InterPro"/>
</dbReference>
<keyword evidence="9 13" id="KW-0175">Coiled coil</keyword>
<dbReference type="Pfam" id="PF03028">
    <property type="entry name" value="Dynein_heavy"/>
    <property type="match status" value="1"/>
</dbReference>
<protein>
    <recommendedName>
        <fullName evidence="3">Dynein heavy chain, cytoplasmic</fullName>
    </recommendedName>
    <alternativeName>
        <fullName evidence="12">Dynein heavy chain, cytosolic</fullName>
    </alternativeName>
</protein>
<evidence type="ECO:0000256" key="9">
    <source>
        <dbReference type="ARBA" id="ARBA00023054"/>
    </source>
</evidence>
<evidence type="ECO:0000256" key="12">
    <source>
        <dbReference type="ARBA" id="ARBA00033439"/>
    </source>
</evidence>
<keyword evidence="7" id="KW-0067">ATP-binding</keyword>
<gene>
    <name evidence="15" type="ORF">LAQU0_S18e01090g</name>
</gene>
<dbReference type="GO" id="GO:0051959">
    <property type="term" value="F:dynein light intermediate chain binding"/>
    <property type="evidence" value="ECO:0007669"/>
    <property type="project" value="InterPro"/>
</dbReference>
<dbReference type="InterPro" id="IPR042219">
    <property type="entry name" value="AAA_lid_11_sf"/>
</dbReference>
<dbReference type="Gene3D" id="1.20.920.30">
    <property type="match status" value="1"/>
</dbReference>
<keyword evidence="4" id="KW-0963">Cytoplasm</keyword>
<dbReference type="Gene3D" id="3.20.180.20">
    <property type="entry name" value="Dynein heavy chain, N-terminal domain 2"/>
    <property type="match status" value="1"/>
</dbReference>
<dbReference type="Pfam" id="PF12775">
    <property type="entry name" value="AAA_7"/>
    <property type="match status" value="1"/>
</dbReference>
<proteinExistence type="predicted"/>
<dbReference type="InterPro" id="IPR013602">
    <property type="entry name" value="Dynein_heavy_linker"/>
</dbReference>
<evidence type="ECO:0000256" key="8">
    <source>
        <dbReference type="ARBA" id="ARBA00023017"/>
    </source>
</evidence>
<dbReference type="Gene3D" id="1.10.8.720">
    <property type="entry name" value="Region D6 of dynein motor"/>
    <property type="match status" value="1"/>
</dbReference>
<dbReference type="InterPro" id="IPR041658">
    <property type="entry name" value="AAA_lid_11"/>
</dbReference>
<dbReference type="InterPro" id="IPR013594">
    <property type="entry name" value="Dynein_heavy_tail"/>
</dbReference>
<evidence type="ECO:0000256" key="1">
    <source>
        <dbReference type="ARBA" id="ARBA00004245"/>
    </source>
</evidence>
<evidence type="ECO:0000256" key="11">
    <source>
        <dbReference type="ARBA" id="ARBA00023212"/>
    </source>
</evidence>
<dbReference type="Gene3D" id="1.10.8.740">
    <property type="match status" value="1"/>
</dbReference>
<evidence type="ECO:0000256" key="7">
    <source>
        <dbReference type="ARBA" id="ARBA00022840"/>
    </source>
</evidence>
<dbReference type="GO" id="GO:0007018">
    <property type="term" value="P:microtubule-based movement"/>
    <property type="evidence" value="ECO:0007669"/>
    <property type="project" value="InterPro"/>
</dbReference>
<dbReference type="SUPFAM" id="SSF52540">
    <property type="entry name" value="P-loop containing nucleoside triphosphate hydrolases"/>
    <property type="match status" value="4"/>
</dbReference>
<evidence type="ECO:0000256" key="2">
    <source>
        <dbReference type="ARBA" id="ARBA00011655"/>
    </source>
</evidence>
<dbReference type="InterPro" id="IPR027417">
    <property type="entry name" value="P-loop_NTPase"/>
</dbReference>
<dbReference type="Pfam" id="PF12781">
    <property type="entry name" value="AAA_9"/>
    <property type="match status" value="1"/>
</dbReference>
<dbReference type="Gene3D" id="1.20.1280.160">
    <property type="match status" value="1"/>
</dbReference>
<dbReference type="Pfam" id="PF08385">
    <property type="entry name" value="DHC_N1"/>
    <property type="match status" value="1"/>
</dbReference>
<sequence length="4112" mass="469565">MNLSNSNADSSSGQLVKEAIKYCYKVSSALLTGADGTTFDKFVELNSSTVESFVTNKGNTVLYLGVDLNEFIKAKLSYEHGNSEHDPPSKAHNRNVLALIKSQPVLSLKIALESQLLVLSVAQGLELKAFHKVMAAGVRSLFECALGTRQLMDASSDSAHNICLKINDLCSSMRNVENLATVPNLLLSGDWLIKDIVSKGATPENFKEFLPEAQLGDSVFLNSLQKIVNGWVYSAESVANSTRTIEDGGAKDEISFWQKLEQNLLHVQDQLQSDEAKITVEILKSSRRPQTAFSLLIDTTVPTRLKEVKSYNQFLCELPMQKLYTAASLSKVEVLIDAFAIAFKRLRTSLFPIFRAQALTEQICAEVINKIKELVPQLASSQLDEYELTTKALESLLDKWDGLIESVTLIMREVTRRRSEKYVPIRIASKVELLRHRLGGIRKLRTTYQELSLDLDHPDTLKYRTELPHVYEPLSTTDCLSCSKEQWYEIEKTCSQRLGILENKILNALLLKLHLCESTTEMFALLEKFRSLLSRPRLRKGIQQYHNVLLNAVMEELSKLKGKLLDYDGDSKAAALNDLPPVASSLMRIKLLKRRVSIILSKLTLLLGRDWRSSTEGGAHLYSECNVILEGLSEEKIVSEWCSKVCCFEDLLQEPIFKVLKDNNGYTIFVNSNRDFRDLFKEVRNLCWMGYELPSSLFKASTVLRDLYPVAIEIMELLDTFIQITNTANGRPALNALLGSLIKRSWIALKSCINESWKAVSESEKAALSAVTLDLNEQIPAPLPLFRSLVSEVLVGFNRVESLESSLTTFLSSIDFDNFSELSLKNWISHIVSLKKRIVESGNDDYTDFEAYLENQLEKKVYDLTRLALMPENFPGKKHEVTIGQDGLLLEPSLESTKTQWFEYIQKTVKISFTLKAYYEDERNENPVEQKTKSLAAFKSQVQNVALSAVKEVESLLQSARSLIRNWNRYTALWRSKEQIIGHQPEPDIVYYFNLYLDFKKERSEFESMGIRVKLSDSLTISLQEFQSKIKSCYEEWDMILLNELRSQYEKQSSLFHSELSDCRKLLESGSISVESCSLDELYEVCSTIESLKESWFDKERLLNALHSVHILMKENEMPSFSEVIQGDQLDLDMKLLKQISEKRQTWLTDRRSVILSRVEMWNDKLLETANSFREEWQKCKPVSQDLEPEDTLKVLELKEHEVSLERDKLQKVNKISLFISIPVEQEFSLIDVAADIAAYKKAWNAISIKWALLKLCLSKPWVQSELNHVKEELEHLADEHHESEIAFANQTVLKAFSENIQRILNSIKLLKTVKNKCMKPRHWKILFQKASDTLPSGDALDKMSFTLDDVLSLELASNEDLVSEVLRNAKSEEVIEHSLEDIESRWRYNKFLFAKHPGDIIIVKNWNTLLQLITDDSNTLTAMKGSPHYKVFEQRSVSWELKFNELAMILTNWAESQRLWLHLHGALGSSASSSTFLRSESTRFETITFDFNSITSVVLQSDLVLDILHILDFPRSLRNILESLKRIVGALNGYLESQRERYPRLYFLGNEDLLQLMGASQNLYQASHQLGKIYGGLSSLKYEDKEIFGICSPEGETLEFLEPMLITNYPEMQDWVAQIGIQMKSSIISFTEDCLQNLKSQGVEAIPQLFERHVFQVLLLSFQIRWTTLIENAISQNEISLEVNEIQVVFNQLKSLLKGATSFLKKRKIESLIVECIHYISVSEELCAVDVARRNKIWSSIPKYYFNDSEPDMFRKITVTIENNTFYHGLEYIGVPERLIYTPLMKNCFVAMAHALAQNLGGSPFGPAGTGKTETIKALGQNLGRFVLVFNCDESFEFQSLGRLLLGIGQVGAWGCFDEFNRLEESIMSAVSTQIETIQDSLARKQDKFVLLGKSVHLNNSAGIFITMNRGYKGRRELPDNLRKKFRQFSMKSPDFTIIAGVILTTLGFEDARNMARKICDFLTEMERLCSQQRHYDFGLRAMKGILRNCRVLKNKHGGTDQDILLESLNQMLSPRLIKSDENAFYKTISEIFPDVNLSHSDAGFCEGIRKVCQNGNKTSSNLFIKKCDQLFQIQNSQQAIILSGPPGAGKTAIWRSTLDCMESVDGVKNSVFPIDLKVLTKEQLYGSLDPVTFEWTDGVFTSIIRKVTQDQTEKYNKTRVWIIFDGDLDPEYVETINSVLDDNKVLTLPNGERFKIPDNLRLLFEIDDLNVATPATISRCAVIIVDQPTCSPSDILPTLLAKEVHGMQIASKLPKSLIEAFCNIIYSTLRDKIHDLHDVAKNLPNTMNSTLLGSLDTFVSLTCSQLFQKSESVQKLSEPSFSYFVKCILCINLVWAMAGSCNEGDRSTFEKRLKTALGIEDLVSDDTVSLTDYEVIAGELKLRPLSAAMPRITLEPHEVVLPDLMIPTIDTIKHERLIIDLLCSGRSPILCGPPGSGKTMTIFNALKNSKKFDLIGLTFSKETTVASFLDTLKHHTTKTETAKGISLKPKSLSKDLVVFCDEINLPETDEYGAQPVILLLRQLLEKKGYWDVSSHKWVSLERIYIAGACNPPDNSSRKAMSERFTRHTSVISIDYPGRNSLLHIYEVFFKAVLKLVPELRGYYKEFAHASVELYYSCKDRFLSTDYSHYIYSPRELTRLIKGLYFILTNSSVRGLSQLVECWVYECLRLFSDRLVCNEDKNVFDKIIIEITVKYFPNQIEDYFDIRNNLLCSWISLEYEKTDRRELSFFVKERLKTFNEEELESTLIVHDSMLDHMIRIDRALKQDQGHCILVGPSRSGKRSLTRFVCWMNGIEVIPLTLHRNFHISDFDKFLRNILSRCTSGGQRILLLIDDSSILESSFIERINTLLANSDVPGLFEAEERTKLIADLSQKAEELGLLLDGDEELYSWFTQLISRNLHVVFSINDPNSESATNVINSPALFNRCVLNWMGEWSDQTLAQVGAQIVEWMPLSHSLTDITDHDKLDKPMPVSPLSKKIVDIAILFFKEFQVLNLGRPAMPGQFLDQLKIFQDIYYKKISELEKSQRFIATGLDTMKETVLKIRELNELFSKKEKELRCKEQQGQKTLDNMLSTQNEAERRHEATVEIRKILSVQEKELSSQRARIMSDLASVEPQVLEAQRGVNNIKKQHMTEIRSMFNPPHNVKLTLEAVCLVLGYHSKEWRDIQHFVRKDEFISSIVQYDTEAMMNATIRDFIKKEYLMKSGFNYEAVNHASKACGPLFQWVVAQVEYSTILNTISPLKSDVANIEKEMLQTKARLLASEDMISDYRDLVESSKREYSNIIRETEAIKAELSAVEQKVSRSRKLLESLASENARWSSSTSTFEELKQNIVGDCLLSSLFINYCGARDRKTRLELIRSWKKHLCELDVFYDQNYTFCNHLVDFQERSRWISSGLPDDDTCIENFFILLNSLHYPFVIDPEFKILCALRNHFENTIAITSFLDSGFVKKLENTLRFGGCILIQDGEFYDPIISKLIAKEFRKTGGKETVQIGDRDVDIAPNFFMIILTRDASWNIPLFLRARMSIVNFTVDKNSIEPQALEIALECQKPELYEQRRALAQLNGEYKLHLSCLEKELLEALNSSPSSILENDTLITTLELLKTQSNEIQGKILETKGVIEKVEQTVNEFRALSQHAFRIYSIIEQLPSLHWAYQVTVNFFLKSFRSIFNRDKNHERKDTNQLLRSLYQRIFEILSPGLLEDDKIALGVMLLVSFFESAEPSTFHEVLVQLMSSIRSTPKSPMLNMPLAFESVEVTAYTQNLIENTHEFDIYHRLQTAMDFLPLVTSYQLKDYIKEWDCGPVVIVCERGTDSTYRVSQLALELSQELSIVSLGSSESTSMAENALSHCAKEGGWLLIQNLQMSPDWVKSVLTKRLELLTNDASKSPSFRIFMTCELEGRAPPPPLIQASWKVVHEMERGLLESAKDVWGTVSRPNSICSPEKLFCRFLLAWFHALLVENSRLHPLGFTKKYDFNDSDFAAGVAYLDVYFNCLSSSHDSIKSVDISWIDLQFNIATIIYGGKIDDEKDLLRCIELARGLFNENAFAPNFEIAPGLLAPQNRREWISIQEWLMQCRAPENWSQWLKLAKNVEIERRELHAVNVASSVTRILEGL</sequence>